<dbReference type="AlphaFoldDB" id="A0A015IJP9"/>
<gene>
    <name evidence="1" type="ORF">RirG_235540</name>
</gene>
<protein>
    <submittedName>
        <fullName evidence="1">Uncharacterized protein</fullName>
    </submittedName>
</protein>
<dbReference type="Proteomes" id="UP000022910">
    <property type="component" value="Unassembled WGS sequence"/>
</dbReference>
<reference evidence="1 2" key="1">
    <citation type="submission" date="2014-02" db="EMBL/GenBank/DDBJ databases">
        <title>Single nucleus genome sequencing reveals high similarity among nuclei of an endomycorrhizal fungus.</title>
        <authorList>
            <person name="Lin K."/>
            <person name="Geurts R."/>
            <person name="Zhang Z."/>
            <person name="Limpens E."/>
            <person name="Saunders D.G."/>
            <person name="Mu D."/>
            <person name="Pang E."/>
            <person name="Cao H."/>
            <person name="Cha H."/>
            <person name="Lin T."/>
            <person name="Zhou Q."/>
            <person name="Shang Y."/>
            <person name="Li Y."/>
            <person name="Ivanov S."/>
            <person name="Sharma T."/>
            <person name="Velzen R.V."/>
            <person name="Ruijter N.D."/>
            <person name="Aanen D.K."/>
            <person name="Win J."/>
            <person name="Kamoun S."/>
            <person name="Bisseling T."/>
            <person name="Huang S."/>
        </authorList>
    </citation>
    <scope>NUCLEOTIDE SEQUENCE [LARGE SCALE GENOMIC DNA]</scope>
    <source>
        <strain evidence="2">DAOM197198w</strain>
    </source>
</reference>
<accession>A0A015IJP9</accession>
<evidence type="ECO:0000313" key="1">
    <source>
        <dbReference type="EMBL" id="EXX54330.1"/>
    </source>
</evidence>
<dbReference type="EMBL" id="JEMT01028513">
    <property type="protein sequence ID" value="EXX54330.1"/>
    <property type="molecule type" value="Genomic_DNA"/>
</dbReference>
<name>A0A015IJP9_RHIIW</name>
<evidence type="ECO:0000313" key="2">
    <source>
        <dbReference type="Proteomes" id="UP000022910"/>
    </source>
</evidence>
<sequence length="61" mass="6968">MDDDAADIGQMINELDIDDPAAALLADELYDFFRNLKEIPTEEILSDDDIVRLIQDQNNTR</sequence>
<proteinExistence type="predicted"/>
<organism evidence="1 2">
    <name type="scientific">Rhizophagus irregularis (strain DAOM 197198w)</name>
    <name type="common">Glomus intraradices</name>
    <dbReference type="NCBI Taxonomy" id="1432141"/>
    <lineage>
        <taxon>Eukaryota</taxon>
        <taxon>Fungi</taxon>
        <taxon>Fungi incertae sedis</taxon>
        <taxon>Mucoromycota</taxon>
        <taxon>Glomeromycotina</taxon>
        <taxon>Glomeromycetes</taxon>
        <taxon>Glomerales</taxon>
        <taxon>Glomeraceae</taxon>
        <taxon>Rhizophagus</taxon>
    </lineage>
</organism>
<dbReference type="OrthoDB" id="2436443at2759"/>
<comment type="caution">
    <text evidence="1">The sequence shown here is derived from an EMBL/GenBank/DDBJ whole genome shotgun (WGS) entry which is preliminary data.</text>
</comment>
<keyword evidence="2" id="KW-1185">Reference proteome</keyword>
<dbReference type="HOGENOM" id="CLU_197752_0_0_1"/>